<dbReference type="KEGG" id="mcaa:R3L15_02545"/>
<dbReference type="SMART" id="SM00871">
    <property type="entry name" value="AraC_E_bind"/>
    <property type="match status" value="1"/>
</dbReference>
<dbReference type="InterPro" id="IPR023393">
    <property type="entry name" value="START-like_dom_sf"/>
</dbReference>
<dbReference type="InterPro" id="IPR010499">
    <property type="entry name" value="AraC_E-bd"/>
</dbReference>
<dbReference type="SUPFAM" id="SSF55961">
    <property type="entry name" value="Bet v1-like"/>
    <property type="match status" value="1"/>
</dbReference>
<proteinExistence type="predicted"/>
<dbReference type="EMBL" id="CP136925">
    <property type="protein sequence ID" value="WXA13755.1"/>
    <property type="molecule type" value="Genomic_DNA"/>
</dbReference>
<evidence type="ECO:0000313" key="5">
    <source>
        <dbReference type="Proteomes" id="UP001368318"/>
    </source>
</evidence>
<evidence type="ECO:0000256" key="1">
    <source>
        <dbReference type="SAM" id="Phobius"/>
    </source>
</evidence>
<name>A0AAU6P331_9FLAO</name>
<keyword evidence="1" id="KW-0472">Membrane</keyword>
<accession>A0AAU6P331</accession>
<feature type="domain" description="AraC effector-binding" evidence="2">
    <location>
        <begin position="179"/>
        <end position="339"/>
    </location>
</feature>
<protein>
    <submittedName>
        <fullName evidence="3">SRPBCC family protein</fullName>
    </submittedName>
</protein>
<dbReference type="Pfam" id="PF06445">
    <property type="entry name" value="GyrI-like"/>
    <property type="match status" value="1"/>
</dbReference>
<evidence type="ECO:0000313" key="3">
    <source>
        <dbReference type="EMBL" id="WXA03824.1"/>
    </source>
</evidence>
<dbReference type="Pfam" id="PF10604">
    <property type="entry name" value="Polyketide_cyc2"/>
    <property type="match status" value="1"/>
</dbReference>
<dbReference type="Proteomes" id="UP001368318">
    <property type="component" value="Chromosome"/>
</dbReference>
<dbReference type="InterPro" id="IPR029442">
    <property type="entry name" value="GyrI-like"/>
</dbReference>
<dbReference type="InterPro" id="IPR019587">
    <property type="entry name" value="Polyketide_cyclase/dehydratase"/>
</dbReference>
<keyword evidence="1" id="KW-0812">Transmembrane</keyword>
<sequence length="339" mass="38528">MKFLKYLLFIILIAIIGMAIYIAVQPNEFEVKRTRTIKAPAKVIYNQIIDFKNWEAWSPWLEKDPTTKLTYAEKTKGVDGAYSWKDKDGAGNMKTIGAREFSDIEQELQFADYTPSKITWKFTPTEDGQTQVTWKMNSDNIPFMFKGYAAFMGGFDKMIGPDFERGLEKLDSISTAKLKEYSIKVNGLTQHGGGYYIYTTASCRIDDIKNKIPEMMPKVGAFAANSNISQAGMPFTLYHDWNEEQGTVILSCCIPTTEKIIIPEGDILTGQLEPFKAVKTTLKGDYNNLSEAWEKTMTYVEQYNLVFADKHTMVESYVTDPGKEPNPAEWITELFIAIK</sequence>
<feature type="transmembrane region" description="Helical" evidence="1">
    <location>
        <begin position="6"/>
        <end position="24"/>
    </location>
</feature>
<keyword evidence="1" id="KW-1133">Transmembrane helix</keyword>
<dbReference type="CDD" id="cd07818">
    <property type="entry name" value="SRPBCC_1"/>
    <property type="match status" value="1"/>
</dbReference>
<gene>
    <name evidence="4" type="ORF">R3L15_02545</name>
    <name evidence="3" type="ORF">R3L16_04850</name>
</gene>
<reference evidence="3 5" key="1">
    <citation type="submission" date="2023-10" db="EMBL/GenBank/DDBJ databases">
        <title>Culture-based analysis of two novel bacteria associated with mangrove crab gills.</title>
        <authorList>
            <person name="Yang X."/>
            <person name="Garuglieri E."/>
            <person name="Van Goethem M.W."/>
            <person name="Fusi M."/>
            <person name="Marasco R."/>
            <person name="Daffonchio D.G."/>
        </authorList>
    </citation>
    <scope>NUCLEOTIDE SEQUENCE [LARGE SCALE GENOMIC DNA]</scope>
    <source>
        <strain evidence="4">UG2-1</strain>
        <strain evidence="3">UG2-2</strain>
        <strain evidence="5">UG2_2</strain>
    </source>
</reference>
<dbReference type="Gene3D" id="3.30.530.20">
    <property type="match status" value="1"/>
</dbReference>
<dbReference type="AlphaFoldDB" id="A0AAU6P331"/>
<evidence type="ECO:0000313" key="4">
    <source>
        <dbReference type="EMBL" id="WXA13755.1"/>
    </source>
</evidence>
<organism evidence="3 5">
    <name type="scientific">Mangrovimonas cancribranchiae</name>
    <dbReference type="NCBI Taxonomy" id="3080055"/>
    <lineage>
        <taxon>Bacteria</taxon>
        <taxon>Pseudomonadati</taxon>
        <taxon>Bacteroidota</taxon>
        <taxon>Flavobacteriia</taxon>
        <taxon>Flavobacteriales</taxon>
        <taxon>Flavobacteriaceae</taxon>
        <taxon>Mangrovimonas</taxon>
    </lineage>
</organism>
<dbReference type="EMBL" id="CP136924">
    <property type="protein sequence ID" value="WXA03824.1"/>
    <property type="molecule type" value="Genomic_DNA"/>
</dbReference>
<dbReference type="InterPro" id="IPR011256">
    <property type="entry name" value="Reg_factor_effector_dom_sf"/>
</dbReference>
<keyword evidence="5" id="KW-1185">Reference proteome</keyword>
<evidence type="ECO:0000259" key="2">
    <source>
        <dbReference type="SMART" id="SM00871"/>
    </source>
</evidence>
<dbReference type="RefSeq" id="WP_338733035.1">
    <property type="nucleotide sequence ID" value="NZ_CP136924.1"/>
</dbReference>
<dbReference type="SUPFAM" id="SSF55136">
    <property type="entry name" value="Probable bacterial effector-binding domain"/>
    <property type="match status" value="1"/>
</dbReference>
<dbReference type="Gene3D" id="3.20.80.10">
    <property type="entry name" value="Regulatory factor, effector binding domain"/>
    <property type="match status" value="1"/>
</dbReference>